<dbReference type="RefSeq" id="WP_087862661.1">
    <property type="nucleotide sequence ID" value="NZ_LT859958.1"/>
</dbReference>
<name>A0A1Y6K5D5_9CHLR</name>
<keyword evidence="1" id="KW-0812">Transmembrane</keyword>
<keyword evidence="3" id="KW-1185">Reference proteome</keyword>
<evidence type="ECO:0000313" key="2">
    <source>
        <dbReference type="EMBL" id="SMX54853.1"/>
    </source>
</evidence>
<organism evidence="2 3">
    <name type="scientific">Candidatus Brevifilum fermentans</name>
    <dbReference type="NCBI Taxonomy" id="1986204"/>
    <lineage>
        <taxon>Bacteria</taxon>
        <taxon>Bacillati</taxon>
        <taxon>Chloroflexota</taxon>
        <taxon>Anaerolineae</taxon>
        <taxon>Anaerolineales</taxon>
        <taxon>Anaerolineaceae</taxon>
        <taxon>Candidatus Brevifilum</taxon>
    </lineage>
</organism>
<dbReference type="OrthoDB" id="166449at2"/>
<gene>
    <name evidence="2" type="ORF">CFX1CAM_1788</name>
</gene>
<proteinExistence type="predicted"/>
<protein>
    <submittedName>
        <fullName evidence="2">Uncharacterized protein</fullName>
    </submittedName>
</protein>
<sequence length="135" mass="15182">MKSEEKPSFINSFLPLSVVLTLIGWVGLIIVVRHTLPTLGPRWLFFFLIVPALTGPAIPVSFYLNQRFPSTPPVEGMVIIRQALWFGIYGSTITWMQLGRVLTPALAGIMAGAFILIEFLLRLFERSRWNPKGNP</sequence>
<feature type="transmembrane region" description="Helical" evidence="1">
    <location>
        <begin position="43"/>
        <end position="64"/>
    </location>
</feature>
<reference evidence="3" key="1">
    <citation type="submission" date="2017-05" db="EMBL/GenBank/DDBJ databases">
        <authorList>
            <person name="Kirkegaard R."/>
            <person name="Mcilroy J S."/>
        </authorList>
    </citation>
    <scope>NUCLEOTIDE SEQUENCE [LARGE SCALE GENOMIC DNA]</scope>
</reference>
<evidence type="ECO:0000256" key="1">
    <source>
        <dbReference type="SAM" id="Phobius"/>
    </source>
</evidence>
<feature type="transmembrane region" description="Helical" evidence="1">
    <location>
        <begin position="76"/>
        <end position="96"/>
    </location>
</feature>
<accession>A0A1Y6K5D5</accession>
<keyword evidence="1" id="KW-0472">Membrane</keyword>
<feature type="transmembrane region" description="Helical" evidence="1">
    <location>
        <begin position="12"/>
        <end position="31"/>
    </location>
</feature>
<dbReference type="KEGG" id="abat:CFX1CAM_1788"/>
<evidence type="ECO:0000313" key="3">
    <source>
        <dbReference type="Proteomes" id="UP000195514"/>
    </source>
</evidence>
<feature type="transmembrane region" description="Helical" evidence="1">
    <location>
        <begin position="102"/>
        <end position="124"/>
    </location>
</feature>
<dbReference type="Proteomes" id="UP000195514">
    <property type="component" value="Chromosome I"/>
</dbReference>
<dbReference type="AlphaFoldDB" id="A0A1Y6K5D5"/>
<keyword evidence="1" id="KW-1133">Transmembrane helix</keyword>
<dbReference type="EMBL" id="LT859958">
    <property type="protein sequence ID" value="SMX54853.1"/>
    <property type="molecule type" value="Genomic_DNA"/>
</dbReference>